<keyword evidence="2" id="KW-1185">Reference proteome</keyword>
<reference evidence="1" key="1">
    <citation type="submission" date="2021-01" db="UniProtKB">
        <authorList>
            <consortium name="EnsemblMetazoa"/>
        </authorList>
    </citation>
    <scope>IDENTIFICATION</scope>
</reference>
<name>A0A7M5XL33_9CNID</name>
<sequence>YVTVQYFFYSVHSFCEMVPELLRMEGVKFFLSEKLNQDPIEEHFSKHWAKGGVENPQLEQYMMTERKMIVAKSKMIVAMNVNFRGRTKRKIVIDIDDKTLLPKCPKVPKKSNEQKHS</sequence>
<dbReference type="OrthoDB" id="6627680at2759"/>
<organism evidence="1 2">
    <name type="scientific">Clytia hemisphaerica</name>
    <dbReference type="NCBI Taxonomy" id="252671"/>
    <lineage>
        <taxon>Eukaryota</taxon>
        <taxon>Metazoa</taxon>
        <taxon>Cnidaria</taxon>
        <taxon>Hydrozoa</taxon>
        <taxon>Hydroidolina</taxon>
        <taxon>Leptothecata</taxon>
        <taxon>Obeliida</taxon>
        <taxon>Clytiidae</taxon>
        <taxon>Clytia</taxon>
    </lineage>
</organism>
<dbReference type="EnsemblMetazoa" id="CLYHEMT024868.1">
    <property type="protein sequence ID" value="CLYHEMP024868.1"/>
    <property type="gene ID" value="CLYHEMG024868"/>
</dbReference>
<dbReference type="AlphaFoldDB" id="A0A7M5XL33"/>
<dbReference type="Proteomes" id="UP000594262">
    <property type="component" value="Unplaced"/>
</dbReference>
<protein>
    <submittedName>
        <fullName evidence="1">Uncharacterized protein</fullName>
    </submittedName>
</protein>
<accession>A0A7M5XL33</accession>
<evidence type="ECO:0000313" key="1">
    <source>
        <dbReference type="EnsemblMetazoa" id="CLYHEMP024868.1"/>
    </source>
</evidence>
<proteinExistence type="predicted"/>
<evidence type="ECO:0000313" key="2">
    <source>
        <dbReference type="Proteomes" id="UP000594262"/>
    </source>
</evidence>